<feature type="compositionally biased region" description="Polar residues" evidence="1">
    <location>
        <begin position="859"/>
        <end position="879"/>
    </location>
</feature>
<name>A0A834LEM9_RHOSS</name>
<evidence type="ECO:0000256" key="1">
    <source>
        <dbReference type="SAM" id="MobiDB-lite"/>
    </source>
</evidence>
<evidence type="ECO:0000313" key="4">
    <source>
        <dbReference type="Proteomes" id="UP000626092"/>
    </source>
</evidence>
<feature type="domain" description="CTLH" evidence="2">
    <location>
        <begin position="47"/>
        <end position="103"/>
    </location>
</feature>
<dbReference type="EMBL" id="WJXA01000008">
    <property type="protein sequence ID" value="KAF7136161.1"/>
    <property type="molecule type" value="Genomic_DNA"/>
</dbReference>
<keyword evidence="4" id="KW-1185">Reference proteome</keyword>
<dbReference type="SMART" id="SM00668">
    <property type="entry name" value="CTLH"/>
    <property type="match status" value="2"/>
</dbReference>
<comment type="caution">
    <text evidence="3">The sequence shown here is derived from an EMBL/GenBank/DDBJ whole genome shotgun (WGS) entry which is preliminary data.</text>
</comment>
<reference evidence="3" key="1">
    <citation type="submission" date="2019-11" db="EMBL/GenBank/DDBJ databases">
        <authorList>
            <person name="Liu Y."/>
            <person name="Hou J."/>
            <person name="Li T.-Q."/>
            <person name="Guan C.-H."/>
            <person name="Wu X."/>
            <person name="Wu H.-Z."/>
            <person name="Ling F."/>
            <person name="Zhang R."/>
            <person name="Shi X.-G."/>
            <person name="Ren J.-P."/>
            <person name="Chen E.-F."/>
            <person name="Sun J.-M."/>
        </authorList>
    </citation>
    <scope>NUCLEOTIDE SEQUENCE</scope>
    <source>
        <strain evidence="3">Adult_tree_wgs_1</strain>
        <tissue evidence="3">Leaves</tissue>
    </source>
</reference>
<gene>
    <name evidence="3" type="ORF">RHSIM_Rhsim08G0101600</name>
</gene>
<accession>A0A834LEM9</accession>
<dbReference type="OrthoDB" id="2415936at2759"/>
<evidence type="ECO:0000313" key="3">
    <source>
        <dbReference type="EMBL" id="KAF7136161.1"/>
    </source>
</evidence>
<dbReference type="InterPro" id="IPR006595">
    <property type="entry name" value="CTLH_C"/>
</dbReference>
<organism evidence="3 4">
    <name type="scientific">Rhododendron simsii</name>
    <name type="common">Sims's rhododendron</name>
    <dbReference type="NCBI Taxonomy" id="118357"/>
    <lineage>
        <taxon>Eukaryota</taxon>
        <taxon>Viridiplantae</taxon>
        <taxon>Streptophyta</taxon>
        <taxon>Embryophyta</taxon>
        <taxon>Tracheophyta</taxon>
        <taxon>Spermatophyta</taxon>
        <taxon>Magnoliopsida</taxon>
        <taxon>eudicotyledons</taxon>
        <taxon>Gunneridae</taxon>
        <taxon>Pentapetalae</taxon>
        <taxon>asterids</taxon>
        <taxon>Ericales</taxon>
        <taxon>Ericaceae</taxon>
        <taxon>Ericoideae</taxon>
        <taxon>Rhodoreae</taxon>
        <taxon>Rhododendron</taxon>
    </lineage>
</organism>
<dbReference type="Pfam" id="PF10607">
    <property type="entry name" value="CTLH"/>
    <property type="match status" value="1"/>
</dbReference>
<feature type="region of interest" description="Disordered" evidence="1">
    <location>
        <begin position="859"/>
        <end position="893"/>
    </location>
</feature>
<sequence>MELMPVNWEALDALVIDFAKSENLIDDSGVSSSSSPSSSPSSSSYHSRLLIRQVRRLLEAGDMDATLDLLRAHAPSVLDDHRLLFRLQKQKFIELLRRGTAEGRDSAIKCLRTAVAPCALDAYPEAYEEFKHVLLALIFDKDDQTSPVANEVGYNLCMELAVDGVLVNETKYDLAAYLWSERRRFDIAGSISSVLRAHLHAYDPIISMTLRYLISIHKGFCLRQGISSPISDLSERLLLEERDSAATPQESLYEAPPFDEVDIQALAHAVELTRQGAVDSLRFAKGDLLQAFQNELCRMRVDVSVLDELVHEYCVYRGIVDSGLASHPGESPGMQILPGPCKVNQPEPEYGSSRNSYLEFECATSKHSDGESSITNAHMDGSPEISTDVVSMQYMDSEERYPFETRNNQEDCSTSDTNQLVISRVLQKNRSLGLRERGKRKRWRGREEKLDVTPDVISGSSNQELSTATLSSTMSLKEQQVSGSHIAMDVKSNQEDKYEIVLGVRELASRGMAAEVVEEVNAMDPHFFIQNPLLLFKFKQVEFLKLVSSGDHSSALRVACSHLGPLAASDPALLKPLKETLLAFLRPNEDAVGGGLPLNALATSLQARLECLLLGLLDAYISNDLDPGFVDTMFLSTSNMLEFLLHVSIEMKEVTRGWSLHMLMYFRGQGRLHKMVRLPIVHMGSRFVPWPRKLLDRKRYGGGEEGIDEEIPSQELEVMKSLRTGPTSSSRDPRWSCLLPTSSQLGPSVGSLEKTGGLRFLNCEERAVLHPHCIAPWTKANLKALHFSVGEREGRTIPVAIGRRLGIEEPQLMKIMRATLHTHNEWFKLQMCKDRFEGFLRIDSLKDVSSPLLTDASVAKSNADTSTHGSSQVTISSGSRMHEDGSSPTQVSSTEVVCDENAILKVMEFLALPRADAIHLLAQYNGDAEIVIQQIFA</sequence>
<proteinExistence type="predicted"/>
<feature type="domain" description="CTLH" evidence="2">
    <location>
        <begin position="497"/>
        <end position="554"/>
    </location>
</feature>
<evidence type="ECO:0000259" key="2">
    <source>
        <dbReference type="PROSITE" id="PS50897"/>
    </source>
</evidence>
<dbReference type="Proteomes" id="UP000626092">
    <property type="component" value="Unassembled WGS sequence"/>
</dbReference>
<dbReference type="InterPro" id="IPR024964">
    <property type="entry name" value="CTLH/CRA"/>
</dbReference>
<protein>
    <recommendedName>
        <fullName evidence="2">CTLH domain-containing protein</fullName>
    </recommendedName>
</protein>
<dbReference type="InterPro" id="IPR050618">
    <property type="entry name" value="Ubq-SigPath_Reg"/>
</dbReference>
<dbReference type="PANTHER" id="PTHR12864">
    <property type="entry name" value="RAN BINDING PROTEIN 9-RELATED"/>
    <property type="match status" value="1"/>
</dbReference>
<dbReference type="PROSITE" id="PS50897">
    <property type="entry name" value="CTLH"/>
    <property type="match status" value="2"/>
</dbReference>
<dbReference type="AlphaFoldDB" id="A0A834LEM9"/>